<dbReference type="InterPro" id="IPR046675">
    <property type="entry name" value="DUF6545"/>
</dbReference>
<evidence type="ECO:0000313" key="5">
    <source>
        <dbReference type="Proteomes" id="UP000694501"/>
    </source>
</evidence>
<dbReference type="InterPro" id="IPR050039">
    <property type="entry name" value="MAB_1171c-like"/>
</dbReference>
<dbReference type="Proteomes" id="UP000694501">
    <property type="component" value="Unassembled WGS sequence"/>
</dbReference>
<dbReference type="NCBIfam" id="NF042915">
    <property type="entry name" value="MAB_1171c_fam"/>
    <property type="match status" value="1"/>
</dbReference>
<feature type="transmembrane region" description="Helical" evidence="2">
    <location>
        <begin position="223"/>
        <end position="248"/>
    </location>
</feature>
<feature type="domain" description="DUF6545" evidence="3">
    <location>
        <begin position="248"/>
        <end position="384"/>
    </location>
</feature>
<feature type="transmembrane region" description="Helical" evidence="2">
    <location>
        <begin position="38"/>
        <end position="56"/>
    </location>
</feature>
<reference evidence="4" key="1">
    <citation type="submission" date="2021-06" db="EMBL/GenBank/DDBJ databases">
        <title>Sequencing of actinobacteria type strains.</title>
        <authorList>
            <person name="Nguyen G.-S."/>
            <person name="Wentzel A."/>
        </authorList>
    </citation>
    <scope>NUCLEOTIDE SEQUENCE</scope>
    <source>
        <strain evidence="4">P38-E01</strain>
    </source>
</reference>
<gene>
    <name evidence="4" type="ORF">JGS22_003710</name>
</gene>
<organism evidence="4 5">
    <name type="scientific">Streptomyces tardus</name>
    <dbReference type="NCBI Taxonomy" id="2780544"/>
    <lineage>
        <taxon>Bacteria</taxon>
        <taxon>Bacillati</taxon>
        <taxon>Actinomycetota</taxon>
        <taxon>Actinomycetes</taxon>
        <taxon>Kitasatosporales</taxon>
        <taxon>Streptomycetaceae</taxon>
        <taxon>Streptomyces</taxon>
    </lineage>
</organism>
<evidence type="ECO:0000256" key="1">
    <source>
        <dbReference type="SAM" id="MobiDB-lite"/>
    </source>
</evidence>
<dbReference type="RefSeq" id="WP_216814828.1">
    <property type="nucleotide sequence ID" value="NZ_JAELVF020000001.1"/>
</dbReference>
<feature type="region of interest" description="Disordered" evidence="1">
    <location>
        <begin position="345"/>
        <end position="366"/>
    </location>
</feature>
<evidence type="ECO:0000313" key="4">
    <source>
        <dbReference type="EMBL" id="MBU7596766.1"/>
    </source>
</evidence>
<dbReference type="EMBL" id="JAELVF020000001">
    <property type="protein sequence ID" value="MBU7596766.1"/>
    <property type="molecule type" value="Genomic_DNA"/>
</dbReference>
<evidence type="ECO:0000256" key="2">
    <source>
        <dbReference type="SAM" id="Phobius"/>
    </source>
</evidence>
<accession>A0A949N6T1</accession>
<feature type="transmembrane region" description="Helical" evidence="2">
    <location>
        <begin position="106"/>
        <end position="124"/>
    </location>
</feature>
<proteinExistence type="predicted"/>
<name>A0A949N6T1_9ACTN</name>
<keyword evidence="2" id="KW-0472">Membrane</keyword>
<dbReference type="AlphaFoldDB" id="A0A949N6T1"/>
<keyword evidence="2" id="KW-0812">Transmembrane</keyword>
<feature type="transmembrane region" description="Helical" evidence="2">
    <location>
        <begin position="180"/>
        <end position="203"/>
    </location>
</feature>
<sequence>MRTNVDTRQFVEYAVLCLLWSMVLWRAPAARRIPRQRALWVTFAALTLAMTLRLPAVMDVVDGGTGVNNLSTLFKHFLGITAAAALLEFVHSITRPDSADGRRRRLAATLVALVALTTFFFLMPRESQAEDFFEANVGSGAATAYLMVWFGCLGTAMATATALFWGAGRQAAAGWLRTGLRLLGLGCAAGVLYSLLRAGYLLVRLVGTADAGTDAQVAEVTDLLKHAAIVLILLGTSIPAAGVAWRGWQQWRHLRRLRPLWGKLTAAVPEVVLDEGLRRHELRLRLHRRVVEIRDALLALQPYVDPARRAAARETAADAETEESERRILADACWVEVARHAKLAGRAPGSAPAREPDDGSTPVWGSLDDLETEARLLIRLEHARHRATVREFVREHTDQEATHS</sequence>
<dbReference type="Pfam" id="PF20182">
    <property type="entry name" value="DUF6545"/>
    <property type="match status" value="1"/>
</dbReference>
<keyword evidence="2" id="KW-1133">Transmembrane helix</keyword>
<keyword evidence="5" id="KW-1185">Reference proteome</keyword>
<evidence type="ECO:0000259" key="3">
    <source>
        <dbReference type="Pfam" id="PF20182"/>
    </source>
</evidence>
<feature type="transmembrane region" description="Helical" evidence="2">
    <location>
        <begin position="144"/>
        <end position="168"/>
    </location>
</feature>
<feature type="transmembrane region" description="Helical" evidence="2">
    <location>
        <begin position="76"/>
        <end position="94"/>
    </location>
</feature>
<comment type="caution">
    <text evidence="4">The sequence shown here is derived from an EMBL/GenBank/DDBJ whole genome shotgun (WGS) entry which is preliminary data.</text>
</comment>
<protein>
    <recommendedName>
        <fullName evidence="3">DUF6545 domain-containing protein</fullName>
    </recommendedName>
</protein>